<reference evidence="2" key="1">
    <citation type="journal article" date="2019" name="Int. J. Syst. Evol. Microbiol.">
        <title>The Global Catalogue of Microorganisms (GCM) 10K type strain sequencing project: providing services to taxonomists for standard genome sequencing and annotation.</title>
        <authorList>
            <consortium name="The Broad Institute Genomics Platform"/>
            <consortium name="The Broad Institute Genome Sequencing Center for Infectious Disease"/>
            <person name="Wu L."/>
            <person name="Ma J."/>
        </authorList>
    </citation>
    <scope>NUCLEOTIDE SEQUENCE [LARGE SCALE GENOMIC DNA]</scope>
    <source>
        <strain evidence="2">JCM 32206</strain>
    </source>
</reference>
<accession>A0ABP8NSG4</accession>
<comment type="caution">
    <text evidence="1">The sequence shown here is derived from an EMBL/GenBank/DDBJ whole genome shotgun (WGS) entry which is preliminary data.</text>
</comment>
<evidence type="ECO:0000313" key="1">
    <source>
        <dbReference type="EMBL" id="GAA4470975.1"/>
    </source>
</evidence>
<dbReference type="Gene3D" id="1.25.40.10">
    <property type="entry name" value="Tetratricopeptide repeat domain"/>
    <property type="match status" value="1"/>
</dbReference>
<dbReference type="EMBL" id="BAABFB010000007">
    <property type="protein sequence ID" value="GAA4470975.1"/>
    <property type="molecule type" value="Genomic_DNA"/>
</dbReference>
<dbReference type="Gene3D" id="3.10.450.50">
    <property type="match status" value="1"/>
</dbReference>
<dbReference type="Pfam" id="PF02810">
    <property type="entry name" value="SEC-C"/>
    <property type="match status" value="1"/>
</dbReference>
<proteinExistence type="predicted"/>
<name>A0ABP8NSG4_9NOCA</name>
<dbReference type="SUPFAM" id="SSF48452">
    <property type="entry name" value="TPR-like"/>
    <property type="match status" value="1"/>
</dbReference>
<organism evidence="1 2">
    <name type="scientific">Rhodococcus olei</name>
    <dbReference type="NCBI Taxonomy" id="2161675"/>
    <lineage>
        <taxon>Bacteria</taxon>
        <taxon>Bacillati</taxon>
        <taxon>Actinomycetota</taxon>
        <taxon>Actinomycetes</taxon>
        <taxon>Mycobacteriales</taxon>
        <taxon>Nocardiaceae</taxon>
        <taxon>Rhodococcus</taxon>
    </lineage>
</organism>
<dbReference type="InterPro" id="IPR011990">
    <property type="entry name" value="TPR-like_helical_dom_sf"/>
</dbReference>
<gene>
    <name evidence="1" type="ORF">GCM10023094_00790</name>
</gene>
<evidence type="ECO:0000313" key="2">
    <source>
        <dbReference type="Proteomes" id="UP001501183"/>
    </source>
</evidence>
<dbReference type="InterPro" id="IPR004027">
    <property type="entry name" value="SEC_C_motif"/>
</dbReference>
<protein>
    <submittedName>
        <fullName evidence="1">SEC-C metal-binding domain-containing protein</fullName>
    </submittedName>
</protein>
<sequence length="628" mass="67455">MSVQTEPSDPIVDAALAVLRERGPLTAEEWTRLLVDAGHGTSDAMTELVELLDHPLVAYLADGRSAALDTLLEGRVFTHRLTASEVTSGLIDAEPDLAPLVLLVMADDTRPVRALFADYDADEIEALGLADEDFPEGSALLFGTDALQGFSEGDLVAVAVRGGDVQLRPVDGELAAAPDLSAEFDRVIGADNADNLETVAWQLLADDAGLFTAPTAPLGALIESAGYDREGDYIAARGFDFAAHHLATHIAMVAREHDLHPDEVEGVISFVQLVAAVSEEELDVDAARERVDAGASVFAGLEDPAAAAAALDVVSGVEDDHMPALYTAALAVVDRGPRRVKASAHWLSGMAADSLGDVQEAERHFEDAAAMDESWTPALFELAQIASDRGDAPRGLALLSRIDGGEDERLHGVLQRFAPAEHPELGRNDKCWCGSGRKFKVCHLGKSDATLDDRAHWLYEKATLYAQSTSLFDLVLGLAQVRARRWDDEDAVARAFDEPLVMDVALFEGRLFELFVARRGVLLPADELELAGRWLLARRSVHEVVAGEGGVVTLRDVRTGEQAEVVIDEAPAVGALICARVVSTGTRMQILGGVEPVPAERRDELVDLLSDDEVEPEDLVELLSDRFV</sequence>
<dbReference type="SUPFAM" id="SSF103642">
    <property type="entry name" value="Sec-C motif"/>
    <property type="match status" value="1"/>
</dbReference>
<keyword evidence="2" id="KW-1185">Reference proteome</keyword>
<dbReference type="Proteomes" id="UP001501183">
    <property type="component" value="Unassembled WGS sequence"/>
</dbReference>
<dbReference type="RefSeq" id="WP_345340927.1">
    <property type="nucleotide sequence ID" value="NZ_BAABFB010000007.1"/>
</dbReference>